<dbReference type="EMBL" id="GFDF01011548">
    <property type="protein sequence ID" value="JAV02536.1"/>
    <property type="molecule type" value="Transcribed_RNA"/>
</dbReference>
<sequence length="142" mass="14755">MKALVFAGLPTTSTFTSLRAYLSRAAPCTLKIFTFAARRSLRSIPSLRGIAPTRKAAATSLNATAGSSVAITFANSGNAQSSSSITTPPKTPIIGGMSKRCKIIFCCRPKTSPLAIICSSEYPICPAAPVTTTRIGSQSAIL</sequence>
<organism evidence="1">
    <name type="scientific">Nyssomyia neivai</name>
    <dbReference type="NCBI Taxonomy" id="330878"/>
    <lineage>
        <taxon>Eukaryota</taxon>
        <taxon>Metazoa</taxon>
        <taxon>Ecdysozoa</taxon>
        <taxon>Arthropoda</taxon>
        <taxon>Hexapoda</taxon>
        <taxon>Insecta</taxon>
        <taxon>Pterygota</taxon>
        <taxon>Neoptera</taxon>
        <taxon>Endopterygota</taxon>
        <taxon>Diptera</taxon>
        <taxon>Nematocera</taxon>
        <taxon>Psychodoidea</taxon>
        <taxon>Psychodidae</taxon>
        <taxon>Nyssomyia</taxon>
    </lineage>
</organism>
<accession>A0A1L8D7U1</accession>
<evidence type="ECO:0000313" key="1">
    <source>
        <dbReference type="EMBL" id="JAV02536.1"/>
    </source>
</evidence>
<protein>
    <submittedName>
        <fullName evidence="1">Uncharacterized protein</fullName>
    </submittedName>
</protein>
<proteinExistence type="predicted"/>
<reference evidence="1" key="1">
    <citation type="submission" date="2016-12" db="EMBL/GenBank/DDBJ databases">
        <title>An insight into the sialome and mialome of the sand fly, Nyssomyia neivai.</title>
        <authorList>
            <person name="Sebastian V."/>
            <person name="Goulart T.M."/>
            <person name="Oliveira W."/>
            <person name="Calvo E."/>
            <person name="Oliveira L.F."/>
            <person name="Pinto M.C."/>
            <person name="Rosselino A.M."/>
            <person name="Ribeiro J.M."/>
        </authorList>
    </citation>
    <scope>NUCLEOTIDE SEQUENCE</scope>
</reference>
<name>A0A1L8D7U1_9DIPT</name>
<dbReference type="AlphaFoldDB" id="A0A1L8D7U1"/>